<keyword evidence="7" id="KW-1185">Reference proteome</keyword>
<feature type="domain" description="Gamma-butyrobetaine hydroxylase-like N-terminal" evidence="3">
    <location>
        <begin position="11"/>
        <end position="87"/>
    </location>
</feature>
<reference evidence="5 6" key="1">
    <citation type="submission" date="2020-04" db="EMBL/GenBank/DDBJ databases">
        <title>Molecular characterization of pseudomonads from Agaricus bisporus reveal novel blotch 2 pathogens in Western Europe.</title>
        <authorList>
            <person name="Taparia T."/>
            <person name="Krijger M."/>
            <person name="Haynes E."/>
            <person name="Elpinstone J.G."/>
            <person name="Noble R."/>
            <person name="Van Der Wolf J."/>
        </authorList>
    </citation>
    <scope>NUCLEOTIDE SEQUENCE [LARGE SCALE GENOMIC DNA]</scope>
    <source>
        <strain evidence="5 6">IPO3753</strain>
    </source>
</reference>
<sequence length="105" mass="11912">MNSAPKSIGRDDEGRLRLEWHEGVQWIDHARLRRECPCSQCRAFRLRGMLPLVSDRVRVLEVHPQGYGVQLIFSDGHQRGIYPWAYLAGMGLQAEAPISTGQVRG</sequence>
<dbReference type="EMBL" id="JAVGXC010000030">
    <property type="protein sequence ID" value="MDR0191957.1"/>
    <property type="molecule type" value="Genomic_DNA"/>
</dbReference>
<keyword evidence="1" id="KW-0479">Metal-binding</keyword>
<evidence type="ECO:0000313" key="7">
    <source>
        <dbReference type="Proteomes" id="UP001224477"/>
    </source>
</evidence>
<accession>A0A1H2E4E5</accession>
<protein>
    <submittedName>
        <fullName evidence="5">DUF971 domain-containing protein</fullName>
    </submittedName>
</protein>
<comment type="caution">
    <text evidence="5">The sequence shown here is derived from an EMBL/GenBank/DDBJ whole genome shotgun (WGS) entry which is preliminary data.</text>
</comment>
<dbReference type="Proteomes" id="UP000546584">
    <property type="component" value="Unassembled WGS sequence"/>
</dbReference>
<organism evidence="5 6">
    <name type="scientific">Pseudomonas yamanorum</name>
    <dbReference type="NCBI Taxonomy" id="515393"/>
    <lineage>
        <taxon>Bacteria</taxon>
        <taxon>Pseudomonadati</taxon>
        <taxon>Pseudomonadota</taxon>
        <taxon>Gammaproteobacteria</taxon>
        <taxon>Pseudomonadales</taxon>
        <taxon>Pseudomonadaceae</taxon>
        <taxon>Pseudomonas</taxon>
    </lineage>
</organism>
<evidence type="ECO:0000256" key="2">
    <source>
        <dbReference type="ARBA" id="ARBA00023004"/>
    </source>
</evidence>
<evidence type="ECO:0000256" key="1">
    <source>
        <dbReference type="ARBA" id="ARBA00022723"/>
    </source>
</evidence>
<dbReference type="GeneID" id="93510713"/>
<dbReference type="GO" id="GO:0046872">
    <property type="term" value="F:metal ion binding"/>
    <property type="evidence" value="ECO:0007669"/>
    <property type="project" value="UniProtKB-KW"/>
</dbReference>
<dbReference type="AlphaFoldDB" id="A0A1H2E4E5"/>
<dbReference type="Proteomes" id="UP001224477">
    <property type="component" value="Unassembled WGS sequence"/>
</dbReference>
<evidence type="ECO:0000313" key="6">
    <source>
        <dbReference type="Proteomes" id="UP000546584"/>
    </source>
</evidence>
<dbReference type="Gene3D" id="3.30.2020.30">
    <property type="match status" value="1"/>
</dbReference>
<keyword evidence="2" id="KW-0408">Iron</keyword>
<dbReference type="PANTHER" id="PTHR35303">
    <property type="entry name" value="OS02G0197800 PROTEIN"/>
    <property type="match status" value="1"/>
</dbReference>
<dbReference type="InterPro" id="IPR010376">
    <property type="entry name" value="GBBH-like_N"/>
</dbReference>
<gene>
    <name evidence="5" type="ORF">HX826_02645</name>
    <name evidence="4" type="ORF">RCO22_23710</name>
</gene>
<dbReference type="RefSeq" id="WP_093196943.1">
    <property type="nucleotide sequence ID" value="NZ_CP143576.1"/>
</dbReference>
<dbReference type="Pfam" id="PF06155">
    <property type="entry name" value="GBBH-like_N"/>
    <property type="match status" value="1"/>
</dbReference>
<name>A0A1H2E4E5_9PSED</name>
<evidence type="ECO:0000313" key="5">
    <source>
        <dbReference type="EMBL" id="NWD40744.1"/>
    </source>
</evidence>
<evidence type="ECO:0000259" key="3">
    <source>
        <dbReference type="Pfam" id="PF06155"/>
    </source>
</evidence>
<reference evidence="4 7" key="2">
    <citation type="journal article" date="2023" name="Microbiol. Resour. Announc.">
        <title>Whole-genome sequence of Pseudomonas yamanorum OLsAu1 isolated from the edible ectomycorrhizal mushroom Lactarius sp. section Deliciosi.</title>
        <authorList>
            <person name="Ramirez-Mendoza R."/>
            <person name="Angeles-Argaiz R.E."/>
            <person name="Hernandez-Oaxaca D."/>
            <person name="Aguirre-Beltran L."/>
            <person name="Almaraz-Suarez J."/>
            <person name="Perez-Moreno J."/>
        </authorList>
    </citation>
    <scope>NUCLEOTIDE SEQUENCE [LARGE SCALE GENOMIC DNA]</scope>
    <source>
        <strain evidence="4 7">OLsAu1</strain>
    </source>
</reference>
<dbReference type="EMBL" id="JACAQR010000003">
    <property type="protein sequence ID" value="NWD40744.1"/>
    <property type="molecule type" value="Genomic_DNA"/>
</dbReference>
<dbReference type="InterPro" id="IPR038492">
    <property type="entry name" value="GBBH-like_N_sf"/>
</dbReference>
<evidence type="ECO:0000313" key="4">
    <source>
        <dbReference type="EMBL" id="MDR0191957.1"/>
    </source>
</evidence>
<proteinExistence type="predicted"/>
<dbReference type="PANTHER" id="PTHR35303:SF8">
    <property type="entry name" value="GAMMA-BUTYROBETAINE HYDROXYLASE-LIKE N-TERMINAL DOMAIN-CONTAINING PROTEIN"/>
    <property type="match status" value="1"/>
</dbReference>